<accession>A0AAV9H7P7</accession>
<dbReference type="InterPro" id="IPR029058">
    <property type="entry name" value="AB_hydrolase_fold"/>
</dbReference>
<keyword evidence="2" id="KW-0472">Membrane</keyword>
<keyword evidence="2" id="KW-1133">Transmembrane helix</keyword>
<dbReference type="EMBL" id="MU865914">
    <property type="protein sequence ID" value="KAK4455767.1"/>
    <property type="molecule type" value="Genomic_DNA"/>
</dbReference>
<protein>
    <recommendedName>
        <fullName evidence="3">LCCL domain-containing protein</fullName>
    </recommendedName>
</protein>
<dbReference type="Gene3D" id="3.40.50.1820">
    <property type="entry name" value="alpha/beta hydrolase"/>
    <property type="match status" value="1"/>
</dbReference>
<dbReference type="SUPFAM" id="SSF69848">
    <property type="entry name" value="LCCL domain"/>
    <property type="match status" value="1"/>
</dbReference>
<dbReference type="SUPFAM" id="SSF53474">
    <property type="entry name" value="alpha/beta-Hydrolases"/>
    <property type="match status" value="1"/>
</dbReference>
<dbReference type="InterPro" id="IPR003140">
    <property type="entry name" value="PLipase/COase/thioEstase"/>
</dbReference>
<dbReference type="SMART" id="SM00603">
    <property type="entry name" value="LCCL"/>
    <property type="match status" value="1"/>
</dbReference>
<gene>
    <name evidence="4" type="ORF">QBC34DRAFT_445239</name>
</gene>
<evidence type="ECO:0000256" key="1">
    <source>
        <dbReference type="SAM" id="MobiDB-lite"/>
    </source>
</evidence>
<reference evidence="4" key="2">
    <citation type="submission" date="2023-05" db="EMBL/GenBank/DDBJ databases">
        <authorList>
            <consortium name="Lawrence Berkeley National Laboratory"/>
            <person name="Steindorff A."/>
            <person name="Hensen N."/>
            <person name="Bonometti L."/>
            <person name="Westerberg I."/>
            <person name="Brannstrom I.O."/>
            <person name="Guillou S."/>
            <person name="Cros-Aarteil S."/>
            <person name="Calhoun S."/>
            <person name="Haridas S."/>
            <person name="Kuo A."/>
            <person name="Mondo S."/>
            <person name="Pangilinan J."/>
            <person name="Riley R."/>
            <person name="Labutti K."/>
            <person name="Andreopoulos B."/>
            <person name="Lipzen A."/>
            <person name="Chen C."/>
            <person name="Yanf M."/>
            <person name="Daum C."/>
            <person name="Ng V."/>
            <person name="Clum A."/>
            <person name="Ohm R."/>
            <person name="Martin F."/>
            <person name="Silar P."/>
            <person name="Natvig D."/>
            <person name="Lalanne C."/>
            <person name="Gautier V."/>
            <person name="Ament-Velasquez S.L."/>
            <person name="Kruys A."/>
            <person name="Hutchinson M.I."/>
            <person name="Powell A.J."/>
            <person name="Barry K."/>
            <person name="Miller A.N."/>
            <person name="Grigoriev I.V."/>
            <person name="Debuchy R."/>
            <person name="Gladieux P."/>
            <person name="Thoren M.H."/>
            <person name="Johannesson H."/>
        </authorList>
    </citation>
    <scope>NUCLEOTIDE SEQUENCE</scope>
    <source>
        <strain evidence="4">PSN243</strain>
    </source>
</reference>
<dbReference type="GO" id="GO:0016787">
    <property type="term" value="F:hydrolase activity"/>
    <property type="evidence" value="ECO:0007669"/>
    <property type="project" value="InterPro"/>
</dbReference>
<proteinExistence type="predicted"/>
<dbReference type="Proteomes" id="UP001321760">
    <property type="component" value="Unassembled WGS sequence"/>
</dbReference>
<dbReference type="InterPro" id="IPR051957">
    <property type="entry name" value="CRISP-LCCL_domain"/>
</dbReference>
<feature type="transmembrane region" description="Helical" evidence="2">
    <location>
        <begin position="96"/>
        <end position="114"/>
    </location>
</feature>
<keyword evidence="2" id="KW-0812">Transmembrane</keyword>
<feature type="compositionally biased region" description="Basic and acidic residues" evidence="1">
    <location>
        <begin position="1"/>
        <end position="17"/>
    </location>
</feature>
<dbReference type="PANTHER" id="PTHR31331">
    <property type="entry name" value="LCCL DOMAIN PROTEIN (AFU_ORTHOLOGUE AFUA_5G08630)"/>
    <property type="match status" value="1"/>
</dbReference>
<dbReference type="Pfam" id="PF02230">
    <property type="entry name" value="Abhydrolase_2"/>
    <property type="match status" value="1"/>
</dbReference>
<feature type="domain" description="LCCL" evidence="3">
    <location>
        <begin position="201"/>
        <end position="251"/>
    </location>
</feature>
<dbReference type="InterPro" id="IPR036609">
    <property type="entry name" value="LCCL_sf"/>
</dbReference>
<evidence type="ECO:0000259" key="3">
    <source>
        <dbReference type="PROSITE" id="PS50820"/>
    </source>
</evidence>
<evidence type="ECO:0000313" key="4">
    <source>
        <dbReference type="EMBL" id="KAK4455767.1"/>
    </source>
</evidence>
<reference evidence="4" key="1">
    <citation type="journal article" date="2023" name="Mol. Phylogenet. Evol.">
        <title>Genome-scale phylogeny and comparative genomics of the fungal order Sordariales.</title>
        <authorList>
            <person name="Hensen N."/>
            <person name="Bonometti L."/>
            <person name="Westerberg I."/>
            <person name="Brannstrom I.O."/>
            <person name="Guillou S."/>
            <person name="Cros-Aarteil S."/>
            <person name="Calhoun S."/>
            <person name="Haridas S."/>
            <person name="Kuo A."/>
            <person name="Mondo S."/>
            <person name="Pangilinan J."/>
            <person name="Riley R."/>
            <person name="LaButti K."/>
            <person name="Andreopoulos B."/>
            <person name="Lipzen A."/>
            <person name="Chen C."/>
            <person name="Yan M."/>
            <person name="Daum C."/>
            <person name="Ng V."/>
            <person name="Clum A."/>
            <person name="Steindorff A."/>
            <person name="Ohm R.A."/>
            <person name="Martin F."/>
            <person name="Silar P."/>
            <person name="Natvig D.O."/>
            <person name="Lalanne C."/>
            <person name="Gautier V."/>
            <person name="Ament-Velasquez S.L."/>
            <person name="Kruys A."/>
            <person name="Hutchinson M.I."/>
            <person name="Powell A.J."/>
            <person name="Barry K."/>
            <person name="Miller A.N."/>
            <person name="Grigoriev I.V."/>
            <person name="Debuchy R."/>
            <person name="Gladieux P."/>
            <person name="Hiltunen Thoren M."/>
            <person name="Johannesson H."/>
        </authorList>
    </citation>
    <scope>NUCLEOTIDE SEQUENCE</scope>
    <source>
        <strain evidence="4">PSN243</strain>
    </source>
</reference>
<evidence type="ECO:0000256" key="2">
    <source>
        <dbReference type="SAM" id="Phobius"/>
    </source>
</evidence>
<organism evidence="4 5">
    <name type="scientific">Podospora aff. communis PSN243</name>
    <dbReference type="NCBI Taxonomy" id="3040156"/>
    <lineage>
        <taxon>Eukaryota</taxon>
        <taxon>Fungi</taxon>
        <taxon>Dikarya</taxon>
        <taxon>Ascomycota</taxon>
        <taxon>Pezizomycotina</taxon>
        <taxon>Sordariomycetes</taxon>
        <taxon>Sordariomycetidae</taxon>
        <taxon>Sordariales</taxon>
        <taxon>Podosporaceae</taxon>
        <taxon>Podospora</taxon>
    </lineage>
</organism>
<dbReference type="Gene3D" id="2.170.130.20">
    <property type="entry name" value="LCCL-like domain"/>
    <property type="match status" value="1"/>
</dbReference>
<comment type="caution">
    <text evidence="4">The sequence shown here is derived from an EMBL/GenBank/DDBJ whole genome shotgun (WGS) entry which is preliminary data.</text>
</comment>
<evidence type="ECO:0000313" key="5">
    <source>
        <dbReference type="Proteomes" id="UP001321760"/>
    </source>
</evidence>
<feature type="transmembrane region" description="Helical" evidence="2">
    <location>
        <begin position="427"/>
        <end position="447"/>
    </location>
</feature>
<keyword evidence="5" id="KW-1185">Reference proteome</keyword>
<feature type="transmembrane region" description="Helical" evidence="2">
    <location>
        <begin position="401"/>
        <end position="421"/>
    </location>
</feature>
<sequence length="817" mass="89611">MGEDSAEVRAQVRDVGRANDSAATSTTTVGLGDAGNRVPQRSFIPEAPRSPSARWKWVPYPVRRFAETAIDPLLPPAQHFPIAMLAKVLPQRKHRIWLFAFWLAMWIVTFALVMHQGLVASEIAGWGTPVKIGCGSTYWSGDNGCGLDGNLCRPFTDGGFAFKCPASCASYQVLNPHAVGNQEVVYRSLVVGGPPADSPDGTAIYRGDSFICGAAIHAGIVSNTDGGCGVVRLIGTQRNFNSSSVNGISSLGFDSYFPLSFAFENAECASRDMKWPLLAVSVVFSTAISLFVISPAAFFFSVFPGLYWTVGLATDTPNYATVPALISREIGNFVPAMFIAWVMYDKMGVRRALRGLTAQIEKTVLWLGACWVGSLTNHTFDFIPIQRLTPHDLEQQPGARAALAIIIIILLVIVSTQIWFFRQEARLIRYLGFYLLLGVGLVICVLLPDLNLRIHHYILALLLLPGTSMQTRPSLLYQGLLVGFFINGIARWGFDPLLQTSLALRGDAQLGSPLPTIPAPVINVGQSASEITFNWGSPPGPEYDGISILVNDVERFRAYWNDEFNNSTNFTWTRRGGIEENEYFRFAWMQGADSEDYTKAGTWNTRHEWVDMAPVDLTFPSPPESTTAILLLFHGLGDNEKPFSTFAKNLALPGVLAISVRGISPIPPALLGLGDLGEGPTRHWHWGDDLKMGSGDGLEEDVGFQKATREVLGRLVRGVLVERLGWETRDVLLFGFGQGGSFALGLASLRGKSGTKALVLCGRESESVDGFAEEVLRGEFESVKVVRWKRADDGMPRSREEVLPMMEFFAERLRSGW</sequence>
<name>A0AAV9H7P7_9PEZI</name>
<feature type="transmembrane region" description="Helical" evidence="2">
    <location>
        <begin position="320"/>
        <end position="344"/>
    </location>
</feature>
<feature type="region of interest" description="Disordered" evidence="1">
    <location>
        <begin position="1"/>
        <end position="45"/>
    </location>
</feature>
<feature type="transmembrane region" description="Helical" evidence="2">
    <location>
        <begin position="277"/>
        <end position="300"/>
    </location>
</feature>
<dbReference type="InterPro" id="IPR004043">
    <property type="entry name" value="LCCL"/>
</dbReference>
<dbReference type="AlphaFoldDB" id="A0AAV9H7P7"/>
<dbReference type="Pfam" id="PF03815">
    <property type="entry name" value="LCCL"/>
    <property type="match status" value="1"/>
</dbReference>
<dbReference type="PROSITE" id="PS50820">
    <property type="entry name" value="LCCL"/>
    <property type="match status" value="1"/>
</dbReference>
<dbReference type="PANTHER" id="PTHR31331:SF8">
    <property type="entry name" value="LCCL DOMAIN PROTEIN (AFU_ORTHOLOGUE AFUA_5G02970)"/>
    <property type="match status" value="1"/>
</dbReference>